<evidence type="ECO:0000313" key="7">
    <source>
        <dbReference type="EMBL" id="EMS71865.1"/>
    </source>
</evidence>
<dbReference type="PANTHER" id="PTHR34858">
    <property type="entry name" value="CYSO-CYSTEINE PEPTIDASE"/>
    <property type="match status" value="1"/>
</dbReference>
<reference evidence="7 8" key="1">
    <citation type="journal article" date="2013" name="Genome Announc.">
        <title>Draft Genome Sequence of the Cellulolytic, Mesophilic, Anaerobic Bacterium Clostridium termitidis Strain CT1112 (DSM 5398).</title>
        <authorList>
            <person name="Lal S."/>
            <person name="Ramachandran U."/>
            <person name="Zhang X."/>
            <person name="Munir R."/>
            <person name="Sparling R."/>
            <person name="Levin D.B."/>
        </authorList>
    </citation>
    <scope>NUCLEOTIDE SEQUENCE [LARGE SCALE GENOMIC DNA]</scope>
    <source>
        <strain evidence="7 8">CT1112</strain>
    </source>
</reference>
<organism evidence="7 8">
    <name type="scientific">Ruminiclostridium cellobioparum subsp. termitidis CT1112</name>
    <dbReference type="NCBI Taxonomy" id="1195236"/>
    <lineage>
        <taxon>Bacteria</taxon>
        <taxon>Bacillati</taxon>
        <taxon>Bacillota</taxon>
        <taxon>Clostridia</taxon>
        <taxon>Eubacteriales</taxon>
        <taxon>Oscillospiraceae</taxon>
        <taxon>Ruminiclostridium</taxon>
    </lineage>
</organism>
<accession>S0FIP4</accession>
<proteinExistence type="predicted"/>
<dbReference type="STRING" id="1195236.CTER_2321"/>
<feature type="domain" description="JAB1/MPN/MOV34 metalloenzyme" evidence="6">
    <location>
        <begin position="1"/>
        <end position="133"/>
    </location>
</feature>
<keyword evidence="1 7" id="KW-0645">Protease</keyword>
<name>S0FIP4_RUMCE</name>
<dbReference type="Gene3D" id="3.40.140.10">
    <property type="entry name" value="Cytidine Deaminase, domain 2"/>
    <property type="match status" value="1"/>
</dbReference>
<dbReference type="Proteomes" id="UP000014155">
    <property type="component" value="Unassembled WGS sequence"/>
</dbReference>
<dbReference type="SMART" id="SM00232">
    <property type="entry name" value="JAB_MPN"/>
    <property type="match status" value="1"/>
</dbReference>
<protein>
    <submittedName>
        <fullName evidence="7">Putative metal-dependent protease of the PAD1/JAB1 superfamily</fullName>
    </submittedName>
</protein>
<dbReference type="GO" id="GO:0008270">
    <property type="term" value="F:zinc ion binding"/>
    <property type="evidence" value="ECO:0007669"/>
    <property type="project" value="TreeGrafter"/>
</dbReference>
<evidence type="ECO:0000313" key="8">
    <source>
        <dbReference type="Proteomes" id="UP000014155"/>
    </source>
</evidence>
<dbReference type="PATRIC" id="fig|1195236.3.peg.2630"/>
<evidence type="ECO:0000259" key="6">
    <source>
        <dbReference type="SMART" id="SM00232"/>
    </source>
</evidence>
<dbReference type="GO" id="GO:0008235">
    <property type="term" value="F:metalloexopeptidase activity"/>
    <property type="evidence" value="ECO:0007669"/>
    <property type="project" value="TreeGrafter"/>
</dbReference>
<dbReference type="Pfam" id="PF14464">
    <property type="entry name" value="Prok-JAB"/>
    <property type="match status" value="1"/>
</dbReference>
<dbReference type="InterPro" id="IPR051929">
    <property type="entry name" value="VirAsm_ModProt"/>
</dbReference>
<dbReference type="GO" id="GO:0006508">
    <property type="term" value="P:proteolysis"/>
    <property type="evidence" value="ECO:0007669"/>
    <property type="project" value="UniProtKB-KW"/>
</dbReference>
<gene>
    <name evidence="7" type="ORF">CTER_2321</name>
</gene>
<dbReference type="eggNOG" id="COG1310">
    <property type="taxonomic scope" value="Bacteria"/>
</dbReference>
<keyword evidence="5" id="KW-0482">Metalloprotease</keyword>
<evidence type="ECO:0000256" key="2">
    <source>
        <dbReference type="ARBA" id="ARBA00022723"/>
    </source>
</evidence>
<dbReference type="InterPro" id="IPR028090">
    <property type="entry name" value="JAB_dom_prok"/>
</dbReference>
<dbReference type="SUPFAM" id="SSF102712">
    <property type="entry name" value="JAB1/MPN domain"/>
    <property type="match status" value="1"/>
</dbReference>
<dbReference type="PANTHER" id="PTHR34858:SF1">
    <property type="entry name" value="CYSO-CYSTEINE PEPTIDASE"/>
    <property type="match status" value="1"/>
</dbReference>
<keyword evidence="8" id="KW-1185">Reference proteome</keyword>
<keyword evidence="2" id="KW-0479">Metal-binding</keyword>
<evidence type="ECO:0000256" key="1">
    <source>
        <dbReference type="ARBA" id="ARBA00022670"/>
    </source>
</evidence>
<sequence>MFILERRHFNDILNHSINGLPNESCGLLGGIIDGDKKIVQKVYPLKNIDQSPEHFSMDTQEQFKVISDIRKNRWQLLANFHSHPSSPARPSEEDIRLAFDPGISYLILSLENCKSPVLKSFIIADKNVNLEELIVLE</sequence>
<keyword evidence="3" id="KW-0378">Hydrolase</keyword>
<comment type="caution">
    <text evidence="7">The sequence shown here is derived from an EMBL/GenBank/DDBJ whole genome shotgun (WGS) entry which is preliminary data.</text>
</comment>
<dbReference type="InterPro" id="IPR000555">
    <property type="entry name" value="JAMM/MPN+_dom"/>
</dbReference>
<dbReference type="EMBL" id="AORV01000033">
    <property type="protein sequence ID" value="EMS71865.1"/>
    <property type="molecule type" value="Genomic_DNA"/>
</dbReference>
<dbReference type="RefSeq" id="WP_004625845.1">
    <property type="nucleotide sequence ID" value="NZ_AORV01000033.1"/>
</dbReference>
<keyword evidence="4" id="KW-0862">Zinc</keyword>
<dbReference type="FunFam" id="3.40.140.10:FF:000085">
    <property type="entry name" value="Mov34/MPN/PAD-1 family protein"/>
    <property type="match status" value="1"/>
</dbReference>
<dbReference type="AlphaFoldDB" id="S0FIP4"/>
<evidence type="ECO:0000256" key="4">
    <source>
        <dbReference type="ARBA" id="ARBA00022833"/>
    </source>
</evidence>
<dbReference type="CDD" id="cd08070">
    <property type="entry name" value="MPN_like"/>
    <property type="match status" value="1"/>
</dbReference>
<evidence type="ECO:0000256" key="5">
    <source>
        <dbReference type="ARBA" id="ARBA00023049"/>
    </source>
</evidence>
<evidence type="ECO:0000256" key="3">
    <source>
        <dbReference type="ARBA" id="ARBA00022801"/>
    </source>
</evidence>